<evidence type="ECO:0000313" key="2">
    <source>
        <dbReference type="EMBL" id="KAF9890706.1"/>
    </source>
</evidence>
<protein>
    <recommendedName>
        <fullName evidence="4">Thioesterase domain-containing protein</fullName>
    </recommendedName>
</protein>
<keyword evidence="3" id="KW-1185">Reference proteome</keyword>
<evidence type="ECO:0008006" key="4">
    <source>
        <dbReference type="Google" id="ProtNLM"/>
    </source>
</evidence>
<dbReference type="SUPFAM" id="SSF54637">
    <property type="entry name" value="Thioesterase/thiol ester dehydrase-isomerase"/>
    <property type="match status" value="1"/>
</dbReference>
<name>A0AAD4CQD3_ASPNN</name>
<reference evidence="2" key="2">
    <citation type="submission" date="2020-02" db="EMBL/GenBank/DDBJ databases">
        <authorList>
            <person name="Gilchrist C.L.M."/>
            <person name="Chooi Y.-H."/>
        </authorList>
    </citation>
    <scope>NUCLEOTIDE SEQUENCE</scope>
    <source>
        <strain evidence="2">MST-FP2251</strain>
    </source>
</reference>
<evidence type="ECO:0000313" key="3">
    <source>
        <dbReference type="Proteomes" id="UP001194746"/>
    </source>
</evidence>
<comment type="caution">
    <text evidence="2">The sequence shown here is derived from an EMBL/GenBank/DDBJ whole genome shotgun (WGS) entry which is preliminary data.</text>
</comment>
<proteinExistence type="predicted"/>
<sequence length="166" mass="18589">MHQAASRVSSLNDDGKFTSQRTDGPGKGHDHRPGPLLQCLLEGYQPTIRPHRLGRELEAVLQLSRRQQMCYYEGKLFGGYLTFLLDQILADCCKPAVTAYLHTDFARPIAPHETIHLRAWPEKIEGRKVFLRGAIQVSADHGHGMVDAVQARALFIRSKSHNATHA</sequence>
<feature type="region of interest" description="Disordered" evidence="1">
    <location>
        <begin position="1"/>
        <end position="32"/>
    </location>
</feature>
<dbReference type="Proteomes" id="UP001194746">
    <property type="component" value="Unassembled WGS sequence"/>
</dbReference>
<organism evidence="2 3">
    <name type="scientific">Aspergillus nanangensis</name>
    <dbReference type="NCBI Taxonomy" id="2582783"/>
    <lineage>
        <taxon>Eukaryota</taxon>
        <taxon>Fungi</taxon>
        <taxon>Dikarya</taxon>
        <taxon>Ascomycota</taxon>
        <taxon>Pezizomycotina</taxon>
        <taxon>Eurotiomycetes</taxon>
        <taxon>Eurotiomycetidae</taxon>
        <taxon>Eurotiales</taxon>
        <taxon>Aspergillaceae</taxon>
        <taxon>Aspergillus</taxon>
        <taxon>Aspergillus subgen. Circumdati</taxon>
    </lineage>
</organism>
<reference evidence="2" key="1">
    <citation type="journal article" date="2019" name="Beilstein J. Org. Chem.">
        <title>Nanangenines: drimane sesquiterpenoids as the dominant metabolite cohort of a novel Australian fungus, Aspergillus nanangensis.</title>
        <authorList>
            <person name="Lacey H.J."/>
            <person name="Gilchrist C.L.M."/>
            <person name="Crombie A."/>
            <person name="Kalaitzis J.A."/>
            <person name="Vuong D."/>
            <person name="Rutledge P.J."/>
            <person name="Turner P."/>
            <person name="Pitt J.I."/>
            <person name="Lacey E."/>
            <person name="Chooi Y.H."/>
            <person name="Piggott A.M."/>
        </authorList>
    </citation>
    <scope>NUCLEOTIDE SEQUENCE</scope>
    <source>
        <strain evidence="2">MST-FP2251</strain>
    </source>
</reference>
<accession>A0AAD4CQD3</accession>
<dbReference type="InterPro" id="IPR052061">
    <property type="entry name" value="PTE-AB_protein"/>
</dbReference>
<dbReference type="AlphaFoldDB" id="A0AAD4CQD3"/>
<feature type="compositionally biased region" description="Polar residues" evidence="1">
    <location>
        <begin position="1"/>
        <end position="22"/>
    </location>
</feature>
<gene>
    <name evidence="2" type="ORF">FE257_005572</name>
</gene>
<dbReference type="Gene3D" id="3.10.129.10">
    <property type="entry name" value="Hotdog Thioesterase"/>
    <property type="match status" value="1"/>
</dbReference>
<dbReference type="PANTHER" id="PTHR47260:SF1">
    <property type="entry name" value="UPF0644 PROTEIN PB2B4.06"/>
    <property type="match status" value="1"/>
</dbReference>
<dbReference type="PANTHER" id="PTHR47260">
    <property type="entry name" value="UPF0644 PROTEIN PB2B4.06"/>
    <property type="match status" value="1"/>
</dbReference>
<evidence type="ECO:0000256" key="1">
    <source>
        <dbReference type="SAM" id="MobiDB-lite"/>
    </source>
</evidence>
<dbReference type="EMBL" id="VCAU01000024">
    <property type="protein sequence ID" value="KAF9890706.1"/>
    <property type="molecule type" value="Genomic_DNA"/>
</dbReference>
<dbReference type="InterPro" id="IPR029069">
    <property type="entry name" value="HotDog_dom_sf"/>
</dbReference>
<dbReference type="CDD" id="cd03440">
    <property type="entry name" value="hot_dog"/>
    <property type="match status" value="1"/>
</dbReference>